<dbReference type="AlphaFoldDB" id="A0A0H1B7M0"/>
<evidence type="ECO:0000256" key="1">
    <source>
        <dbReference type="SAM" id="MobiDB-lite"/>
    </source>
</evidence>
<keyword evidence="3" id="KW-1185">Reference proteome</keyword>
<dbReference type="STRING" id="2060906.A0A0H1B7M0"/>
<comment type="caution">
    <text evidence="2">The sequence shown here is derived from an EMBL/GenBank/DDBJ whole genome shotgun (WGS) entry which is preliminary data.</text>
</comment>
<gene>
    <name evidence="2" type="ORF">EMPG_17143</name>
</gene>
<feature type="region of interest" description="Disordered" evidence="1">
    <location>
        <begin position="15"/>
        <end position="42"/>
    </location>
</feature>
<dbReference type="InterPro" id="IPR039057">
    <property type="entry name" value="Spo22/ZIP4"/>
</dbReference>
<dbReference type="EMBL" id="LDEV01002833">
    <property type="protein sequence ID" value="KLJ07365.1"/>
    <property type="molecule type" value="Genomic_DNA"/>
</dbReference>
<dbReference type="PANTHER" id="PTHR40375">
    <property type="entry name" value="SPORULATION-SPECIFIC PROTEIN 22"/>
    <property type="match status" value="1"/>
</dbReference>
<organism evidence="2 3">
    <name type="scientific">Blastomyces silverae</name>
    <dbReference type="NCBI Taxonomy" id="2060906"/>
    <lineage>
        <taxon>Eukaryota</taxon>
        <taxon>Fungi</taxon>
        <taxon>Dikarya</taxon>
        <taxon>Ascomycota</taxon>
        <taxon>Pezizomycotina</taxon>
        <taxon>Eurotiomycetes</taxon>
        <taxon>Eurotiomycetidae</taxon>
        <taxon>Onygenales</taxon>
        <taxon>Ajellomycetaceae</taxon>
        <taxon>Blastomyces</taxon>
    </lineage>
</organism>
<protein>
    <submittedName>
        <fullName evidence="2">Uncharacterized protein</fullName>
    </submittedName>
</protein>
<sequence length="103" mass="12012">MAEDILDQAYALARESHSQYQQDQQGEQKKPQGPETSSSCYPEEELEWLSTMAFNRAIDFYTKPDDVSCRKWAQKALDLAGLMRDGGLLYKMLRDRFEGLRWE</sequence>
<dbReference type="Proteomes" id="UP000053573">
    <property type="component" value="Unassembled WGS sequence"/>
</dbReference>
<dbReference type="PANTHER" id="PTHR40375:SF2">
    <property type="entry name" value="SPORULATION-SPECIFIC PROTEIN 22"/>
    <property type="match status" value="1"/>
</dbReference>
<dbReference type="GO" id="GO:0090173">
    <property type="term" value="P:regulation of synaptonemal complex assembly"/>
    <property type="evidence" value="ECO:0007669"/>
    <property type="project" value="InterPro"/>
</dbReference>
<reference evidence="3" key="1">
    <citation type="journal article" date="2015" name="PLoS Genet.">
        <title>The dynamic genome and transcriptome of the human fungal pathogen Blastomyces and close relative Emmonsia.</title>
        <authorList>
            <person name="Munoz J.F."/>
            <person name="Gauthier G.M."/>
            <person name="Desjardins C.A."/>
            <person name="Gallo J.E."/>
            <person name="Holder J."/>
            <person name="Sullivan T.D."/>
            <person name="Marty A.J."/>
            <person name="Carmen J.C."/>
            <person name="Chen Z."/>
            <person name="Ding L."/>
            <person name="Gujja S."/>
            <person name="Magrini V."/>
            <person name="Misas E."/>
            <person name="Mitreva M."/>
            <person name="Priest M."/>
            <person name="Saif S."/>
            <person name="Whiston E.A."/>
            <person name="Young S."/>
            <person name="Zeng Q."/>
            <person name="Goldman W.E."/>
            <person name="Mardis E.R."/>
            <person name="Taylor J.W."/>
            <person name="McEwen J.G."/>
            <person name="Clay O.K."/>
            <person name="Klein B.S."/>
            <person name="Cuomo C.A."/>
        </authorList>
    </citation>
    <scope>NUCLEOTIDE SEQUENCE [LARGE SCALE GENOMIC DNA]</scope>
    <source>
        <strain evidence="3">UAMH 139</strain>
    </source>
</reference>
<name>A0A0H1B7M0_9EURO</name>
<accession>A0A0H1B7M0</accession>
<evidence type="ECO:0000313" key="2">
    <source>
        <dbReference type="EMBL" id="KLJ07365.1"/>
    </source>
</evidence>
<dbReference type="OrthoDB" id="65716at2759"/>
<proteinExistence type="predicted"/>
<evidence type="ECO:0000313" key="3">
    <source>
        <dbReference type="Proteomes" id="UP000053573"/>
    </source>
</evidence>